<feature type="compositionally biased region" description="Basic and acidic residues" evidence="1">
    <location>
        <begin position="403"/>
        <end position="412"/>
    </location>
</feature>
<accession>A0A5C3L9H5</accession>
<evidence type="ECO:0000256" key="1">
    <source>
        <dbReference type="SAM" id="MobiDB-lite"/>
    </source>
</evidence>
<organism evidence="3 4">
    <name type="scientific">Coprinopsis marcescibilis</name>
    <name type="common">Agaric fungus</name>
    <name type="synonym">Psathyrella marcescibilis</name>
    <dbReference type="NCBI Taxonomy" id="230819"/>
    <lineage>
        <taxon>Eukaryota</taxon>
        <taxon>Fungi</taxon>
        <taxon>Dikarya</taxon>
        <taxon>Basidiomycota</taxon>
        <taxon>Agaricomycotina</taxon>
        <taxon>Agaricomycetes</taxon>
        <taxon>Agaricomycetidae</taxon>
        <taxon>Agaricales</taxon>
        <taxon>Agaricineae</taxon>
        <taxon>Psathyrellaceae</taxon>
        <taxon>Coprinopsis</taxon>
    </lineage>
</organism>
<protein>
    <recommendedName>
        <fullName evidence="2">CID domain-containing protein</fullName>
    </recommendedName>
</protein>
<dbReference type="Gene3D" id="1.25.40.90">
    <property type="match status" value="1"/>
</dbReference>
<feature type="region of interest" description="Disordered" evidence="1">
    <location>
        <begin position="256"/>
        <end position="481"/>
    </location>
</feature>
<sequence>MSVSEFEPMLKDVVQSKRLSASKITKLTELTMKCLEHDTQMVSCLYRSHKSLPSSFKISSLYVFDALARAAKSRATKQGLSLDASYPTGNAATFLAKLAGVVEGLFKDMLSSDIPEGKTKTKKIMDIWVKGSTFPAEVMSSLSEIIEGKKKEPEPSSIPNPTPENRVASQSTPPVVTPPVLPSYIASPAMPDVNPQAALLALLAQAANTVIPNLQTHVNTQPAPLAAAAAQLAVLHQLTNTSAAPVVSNVSLHTLTSAPQGNSYVPGQNRSSRSPIPDDPRRPNRVEYRRERQFSPEAGRSHDSRNDYRSYSRDPRPNPRGDSRGDPRGEPRGRGGGDRRRRDDRNDRDYTGRDRDRARNARRSRSRSPPNTYTDKRTDRVFSPRVDGPAPSNWPTRTGTAANKDEFGRDVRAPSPEPGPKATIQQPQPTSAQNPVAFQYNLPDSPTTSTSNKHDADHIPAADVAPNTSSDVSFDSNTHSSQQGMDNFDFSTFDLRSPASWEALGKMWQVTYGCLPTDEQLMQFVMALTMGAAQPVAQAEAGQGQWEGSDEASGGRGWGGNGRGRGTGTRGYARGGRGRGGFHGNGRESQRDWSYDDYSSSNNDTDAIVLGGGDDDSQYNTAVEDPRIAAAGGGKTQKINGKWGFAREDDSYP</sequence>
<dbReference type="SUPFAM" id="SSF48464">
    <property type="entry name" value="ENTH/VHS domain"/>
    <property type="match status" value="1"/>
</dbReference>
<dbReference type="AlphaFoldDB" id="A0A5C3L9H5"/>
<name>A0A5C3L9H5_COPMA</name>
<feature type="domain" description="CID" evidence="2">
    <location>
        <begin position="1"/>
        <end position="150"/>
    </location>
</feature>
<dbReference type="Proteomes" id="UP000307440">
    <property type="component" value="Unassembled WGS sequence"/>
</dbReference>
<keyword evidence="4" id="KW-1185">Reference proteome</keyword>
<dbReference type="PROSITE" id="PS51391">
    <property type="entry name" value="CID"/>
    <property type="match status" value="1"/>
</dbReference>
<dbReference type="OrthoDB" id="79367at2759"/>
<dbReference type="EMBL" id="ML210148">
    <property type="protein sequence ID" value="TFK29689.1"/>
    <property type="molecule type" value="Genomic_DNA"/>
</dbReference>
<reference evidence="3 4" key="1">
    <citation type="journal article" date="2019" name="Nat. Ecol. Evol.">
        <title>Megaphylogeny resolves global patterns of mushroom evolution.</title>
        <authorList>
            <person name="Varga T."/>
            <person name="Krizsan K."/>
            <person name="Foldi C."/>
            <person name="Dima B."/>
            <person name="Sanchez-Garcia M."/>
            <person name="Sanchez-Ramirez S."/>
            <person name="Szollosi G.J."/>
            <person name="Szarkandi J.G."/>
            <person name="Papp V."/>
            <person name="Albert L."/>
            <person name="Andreopoulos W."/>
            <person name="Angelini C."/>
            <person name="Antonin V."/>
            <person name="Barry K.W."/>
            <person name="Bougher N.L."/>
            <person name="Buchanan P."/>
            <person name="Buyck B."/>
            <person name="Bense V."/>
            <person name="Catcheside P."/>
            <person name="Chovatia M."/>
            <person name="Cooper J."/>
            <person name="Damon W."/>
            <person name="Desjardin D."/>
            <person name="Finy P."/>
            <person name="Geml J."/>
            <person name="Haridas S."/>
            <person name="Hughes K."/>
            <person name="Justo A."/>
            <person name="Karasinski D."/>
            <person name="Kautmanova I."/>
            <person name="Kiss B."/>
            <person name="Kocsube S."/>
            <person name="Kotiranta H."/>
            <person name="LaButti K.M."/>
            <person name="Lechner B.E."/>
            <person name="Liimatainen K."/>
            <person name="Lipzen A."/>
            <person name="Lukacs Z."/>
            <person name="Mihaltcheva S."/>
            <person name="Morgado L.N."/>
            <person name="Niskanen T."/>
            <person name="Noordeloos M.E."/>
            <person name="Ohm R.A."/>
            <person name="Ortiz-Santana B."/>
            <person name="Ovrebo C."/>
            <person name="Racz N."/>
            <person name="Riley R."/>
            <person name="Savchenko A."/>
            <person name="Shiryaev A."/>
            <person name="Soop K."/>
            <person name="Spirin V."/>
            <person name="Szebenyi C."/>
            <person name="Tomsovsky M."/>
            <person name="Tulloss R.E."/>
            <person name="Uehling J."/>
            <person name="Grigoriev I.V."/>
            <person name="Vagvolgyi C."/>
            <person name="Papp T."/>
            <person name="Martin F.M."/>
            <person name="Miettinen O."/>
            <person name="Hibbett D.S."/>
            <person name="Nagy L.G."/>
        </authorList>
    </citation>
    <scope>NUCLEOTIDE SEQUENCE [LARGE SCALE GENOMIC DNA]</scope>
    <source>
        <strain evidence="3 4">CBS 121175</strain>
    </source>
</reference>
<dbReference type="InterPro" id="IPR006569">
    <property type="entry name" value="CID_dom"/>
</dbReference>
<dbReference type="SMART" id="SM00582">
    <property type="entry name" value="RPR"/>
    <property type="match status" value="1"/>
</dbReference>
<evidence type="ECO:0000313" key="4">
    <source>
        <dbReference type="Proteomes" id="UP000307440"/>
    </source>
</evidence>
<feature type="compositionally biased region" description="Basic and acidic residues" evidence="1">
    <location>
        <begin position="276"/>
        <end position="359"/>
    </location>
</feature>
<gene>
    <name evidence="3" type="ORF">FA15DRAFT_663853</name>
</gene>
<feature type="compositionally biased region" description="Basic and acidic residues" evidence="1">
    <location>
        <begin position="585"/>
        <end position="594"/>
    </location>
</feature>
<proteinExistence type="predicted"/>
<feature type="region of interest" description="Disordered" evidence="1">
    <location>
        <begin position="539"/>
        <end position="620"/>
    </location>
</feature>
<evidence type="ECO:0000313" key="3">
    <source>
        <dbReference type="EMBL" id="TFK29689.1"/>
    </source>
</evidence>
<dbReference type="InterPro" id="IPR008942">
    <property type="entry name" value="ENTH_VHS"/>
</dbReference>
<dbReference type="Pfam" id="PF04818">
    <property type="entry name" value="CID"/>
    <property type="match status" value="1"/>
</dbReference>
<feature type="compositionally biased region" description="Polar residues" evidence="1">
    <location>
        <begin position="423"/>
        <end position="451"/>
    </location>
</feature>
<feature type="compositionally biased region" description="Polar residues" evidence="1">
    <location>
        <begin position="256"/>
        <end position="268"/>
    </location>
</feature>
<feature type="region of interest" description="Disordered" evidence="1">
    <location>
        <begin position="148"/>
        <end position="174"/>
    </location>
</feature>
<feature type="compositionally biased region" description="Polar residues" evidence="1">
    <location>
        <begin position="466"/>
        <end position="481"/>
    </location>
</feature>
<dbReference type="STRING" id="230819.A0A5C3L9H5"/>
<feature type="compositionally biased region" description="Gly residues" evidence="1">
    <location>
        <begin position="554"/>
        <end position="584"/>
    </location>
</feature>
<evidence type="ECO:0000259" key="2">
    <source>
        <dbReference type="PROSITE" id="PS51391"/>
    </source>
</evidence>